<dbReference type="EMBL" id="JBCLUF010000001">
    <property type="protein sequence ID" value="MEY8661371.1"/>
    <property type="molecule type" value="Genomic_DNA"/>
</dbReference>
<feature type="compositionally biased region" description="Low complexity" evidence="3">
    <location>
        <begin position="80"/>
        <end position="108"/>
    </location>
</feature>
<name>A0ABV4DLL8_9LACO</name>
<evidence type="ECO:0000313" key="5">
    <source>
        <dbReference type="Proteomes" id="UP001565236"/>
    </source>
</evidence>
<keyword evidence="5" id="KW-1185">Reference proteome</keyword>
<dbReference type="InterPro" id="IPR002053">
    <property type="entry name" value="Glyco_hydro_25"/>
</dbReference>
<feature type="region of interest" description="Disordered" evidence="3">
    <location>
        <begin position="71"/>
        <end position="136"/>
    </location>
</feature>
<evidence type="ECO:0000313" key="4">
    <source>
        <dbReference type="EMBL" id="MEY8661371.1"/>
    </source>
</evidence>
<dbReference type="RefSeq" id="WP_369939822.1">
    <property type="nucleotide sequence ID" value="NZ_JBCLUF010000001.1"/>
</dbReference>
<dbReference type="Pfam" id="PF01183">
    <property type="entry name" value="Glyco_hydro_25"/>
    <property type="match status" value="1"/>
</dbReference>
<dbReference type="Pfam" id="PF19127">
    <property type="entry name" value="Choline_bind_3"/>
    <property type="match status" value="4"/>
</dbReference>
<dbReference type="Gene3D" id="2.10.270.10">
    <property type="entry name" value="Cholin Binding"/>
    <property type="match status" value="4"/>
</dbReference>
<dbReference type="Pfam" id="PF01473">
    <property type="entry name" value="Choline_bind_1"/>
    <property type="match status" value="3"/>
</dbReference>
<keyword evidence="2" id="KW-0677">Repeat</keyword>
<organism evidence="4 5">
    <name type="scientific">Ligilactobacillus faecis</name>
    <dbReference type="NCBI Taxonomy" id="762833"/>
    <lineage>
        <taxon>Bacteria</taxon>
        <taxon>Bacillati</taxon>
        <taxon>Bacillota</taxon>
        <taxon>Bacilli</taxon>
        <taxon>Lactobacillales</taxon>
        <taxon>Lactobacillaceae</taxon>
        <taxon>Ligilactobacillus</taxon>
    </lineage>
</organism>
<evidence type="ECO:0000256" key="2">
    <source>
        <dbReference type="ARBA" id="ARBA00022737"/>
    </source>
</evidence>
<dbReference type="InterPro" id="IPR017853">
    <property type="entry name" value="GH"/>
</dbReference>
<protein>
    <submittedName>
        <fullName evidence="4">GH25 family lysozyme</fullName>
    </submittedName>
</protein>
<feature type="compositionally biased region" description="Polar residues" evidence="3">
    <location>
        <begin position="115"/>
        <end position="125"/>
    </location>
</feature>
<comment type="similarity">
    <text evidence="1">Belongs to the glycosyl hydrolase 25 family.</text>
</comment>
<dbReference type="PANTHER" id="PTHR34135:SF2">
    <property type="entry name" value="LYSOZYME"/>
    <property type="match status" value="1"/>
</dbReference>
<dbReference type="SUPFAM" id="SSF51445">
    <property type="entry name" value="(Trans)glycosidases"/>
    <property type="match status" value="1"/>
</dbReference>
<sequence length="790" mass="89916">MDYRRKKKALFEYKKLHKKELLVASSLTVMVFSAGMYADQTVKADQVAEQAQVQQQVATDTSSEQAANDLLTTKSDQQKTTTANVTTTTEQTETNTTATPQVETTTTVSNENKEQTTAVDAQQNAETKKDVATQAPADTKVDATVSQVAETDNKSTEVATDANATNVEATQTAVASKVATRAADTPAYFPIGDPQYAKGDAVDVSSYQSWMTQDDFNKLKELGVSSVIVKTTEGTSYVNSAAQKQIHDAREAGLNISVYHYATFNDATSGYAEGQHMATTLQNLNLAKDTLVFADMEDVNTYSVDIADNLNQFWNALDEAGYKNHGVYTYASYLYHDAVINTVGKAKTWLAQYPYEPVRDGYYEKKWRDEGYGAWQFSSTAYIPGREAMGTLDLSTDFNGLLLGSKKDNTTSQVNKDGHWYLVDDETGEYLTGLQKVGDATHYYAPNGQMQYGQQEIDGHWYNFDATTGAMKTGFVTIPEQNETFYYAQNGQMQYGQQKIDGHWYNFDPTNGAMKTGFVTIPEQNKTVYYNGKGQMLYGWQWVDNATRYFDTFDGKMTTGQRKINGHWYLFNGKGEMQRGLQYIPDQKKTVYYNQDGWMLYGWQWVNNATRYFDTFDGKMTTGQRLINGHWYLFNDKGEMQRGFQYIPDQKKTVYYNQDGWMLYGQQKIEGHWYNFDTFDGKMKTGFVTIPEQNKTVYYNEKGQMLYGWQWAGNATRYFDTFDGKMTTGQRLINGHWYLFNDKGEMQRGFQYIPDQKKTVYYNQDGWMLYGEQIIAGKKYYFDPVTGAMK</sequence>
<dbReference type="Proteomes" id="UP001565236">
    <property type="component" value="Unassembled WGS sequence"/>
</dbReference>
<evidence type="ECO:0000256" key="3">
    <source>
        <dbReference type="SAM" id="MobiDB-lite"/>
    </source>
</evidence>
<comment type="caution">
    <text evidence="4">The sequence shown here is derived from an EMBL/GenBank/DDBJ whole genome shotgun (WGS) entry which is preliminary data.</text>
</comment>
<dbReference type="PROSITE" id="PS51904">
    <property type="entry name" value="GLYCOSYL_HYDROL_F25_2"/>
    <property type="match status" value="1"/>
</dbReference>
<evidence type="ECO:0000256" key="1">
    <source>
        <dbReference type="ARBA" id="ARBA00010646"/>
    </source>
</evidence>
<gene>
    <name evidence="4" type="ORF">AALT52_00475</name>
</gene>
<dbReference type="SUPFAM" id="SSF69360">
    <property type="entry name" value="Cell wall binding repeat"/>
    <property type="match status" value="3"/>
</dbReference>
<dbReference type="Gene3D" id="2.10.270.20">
    <property type="match status" value="1"/>
</dbReference>
<dbReference type="InterPro" id="IPR018337">
    <property type="entry name" value="Cell_wall/Cho-bd_repeat"/>
</dbReference>
<dbReference type="Gene3D" id="3.20.20.80">
    <property type="entry name" value="Glycosidases"/>
    <property type="match status" value="1"/>
</dbReference>
<dbReference type="PANTHER" id="PTHR34135">
    <property type="entry name" value="LYSOZYME"/>
    <property type="match status" value="1"/>
</dbReference>
<accession>A0ABV4DLL8</accession>
<reference evidence="4 5" key="1">
    <citation type="submission" date="2024-03" db="EMBL/GenBank/DDBJ databases">
        <title>Mouse gut bacterial collection (mGBC) of GemPharmatech.</title>
        <authorList>
            <person name="He Y."/>
            <person name="Dong L."/>
            <person name="Wu D."/>
            <person name="Gao X."/>
            <person name="Lin Z."/>
        </authorList>
    </citation>
    <scope>NUCLEOTIDE SEQUENCE [LARGE SCALE GENOMIC DNA]</scope>
    <source>
        <strain evidence="4 5">15-30</strain>
    </source>
</reference>
<proteinExistence type="inferred from homology"/>